<evidence type="ECO:0000313" key="2">
    <source>
        <dbReference type="Proteomes" id="UP001169764"/>
    </source>
</evidence>
<proteinExistence type="predicted"/>
<keyword evidence="2" id="KW-1185">Reference proteome</keyword>
<reference evidence="1" key="1">
    <citation type="submission" date="2023-07" db="EMBL/GenBank/DDBJ databases">
        <authorList>
            <person name="Kim M."/>
        </authorList>
    </citation>
    <scope>NUCLEOTIDE SEQUENCE</scope>
    <source>
        <strain evidence="1">BIUV-7</strain>
    </source>
</reference>
<protein>
    <recommendedName>
        <fullName evidence="3">HEPN domain-containing protein</fullName>
    </recommendedName>
</protein>
<evidence type="ECO:0008006" key="3">
    <source>
        <dbReference type="Google" id="ProtNLM"/>
    </source>
</evidence>
<dbReference type="RefSeq" id="WP_303541505.1">
    <property type="nucleotide sequence ID" value="NZ_JAUOTP010000003.1"/>
</dbReference>
<dbReference type="Proteomes" id="UP001169764">
    <property type="component" value="Unassembled WGS sequence"/>
</dbReference>
<evidence type="ECO:0000313" key="1">
    <source>
        <dbReference type="EMBL" id="MDO6414382.1"/>
    </source>
</evidence>
<gene>
    <name evidence="1" type="ORF">Q4F19_08315</name>
</gene>
<sequence length="173" mass="19115">MSLAYAYKLYTAGRSHGMGAIRLWEWAKDEAEEASPEDPDLFVFNGPLSLSINHLAGLSFELFLKAAYVAKGGEPSDRHLRDTIGHNIERALEKAEAQGFETDAPHLHGIVHHLSEPYAKHYFRYQWPDGYPLPEFKQVADALTALEADVKTLCMPDGVEPAPDDVLSGAPPT</sequence>
<comment type="caution">
    <text evidence="1">The sequence shown here is derived from an EMBL/GenBank/DDBJ whole genome shotgun (WGS) entry which is preliminary data.</text>
</comment>
<dbReference type="EMBL" id="JAUOTP010000003">
    <property type="protein sequence ID" value="MDO6414382.1"/>
    <property type="molecule type" value="Genomic_DNA"/>
</dbReference>
<name>A0ABT8Y7S9_9SPHN</name>
<accession>A0ABT8Y7S9</accession>
<organism evidence="1 2">
    <name type="scientific">Sphingomonas natans</name>
    <dbReference type="NCBI Taxonomy" id="3063330"/>
    <lineage>
        <taxon>Bacteria</taxon>
        <taxon>Pseudomonadati</taxon>
        <taxon>Pseudomonadota</taxon>
        <taxon>Alphaproteobacteria</taxon>
        <taxon>Sphingomonadales</taxon>
        <taxon>Sphingomonadaceae</taxon>
        <taxon>Sphingomonas</taxon>
    </lineage>
</organism>